<reference evidence="2" key="1">
    <citation type="journal article" date="2024" name="Viruses">
        <title>Diversity of Picorna-Like Viruses in the Teltow Canal, Berlin, Germany.</title>
        <authorList>
            <person name="Zell R."/>
            <person name="Groth M."/>
            <person name="Selinka L."/>
            <person name="Selinka H.-C."/>
        </authorList>
    </citation>
    <scope>NUCLEOTIDE SEQUENCE</scope>
    <source>
        <strain evidence="2">TC-ChiPV-3 MR233-17E/135</strain>
    </source>
</reference>
<evidence type="ECO:0000256" key="1">
    <source>
        <dbReference type="SAM" id="MobiDB-lite"/>
    </source>
</evidence>
<protein>
    <submittedName>
        <fullName evidence="2">Structural protein 2</fullName>
    </submittedName>
</protein>
<accession>A0AAU8JMB2</accession>
<sequence>MQVDPTTQPLPPMGQTTTPTPLSVEGIMSHNIEPDNLVTQSIPALTQNNSLYYGKYSIDRDQTTGTKFFEHNLEYPLGATDNLYYKQADNSGNLRMNLTWALMPVYFSRTCKVDFIQVHQPVKVSDCCVTFDVISRYSGKANTNYNTDAFTNDTQQARFDDTDDHFSTLIPSYWATSCVPTRYTRYINNIQPAFIPKTVQSFFIRSPYVNNALQPDSFDVLVYLIPIISISSTMVSPTRVTRSLPTTDNFIPLPYIFNRKQV</sequence>
<evidence type="ECO:0000313" key="2">
    <source>
        <dbReference type="EMBL" id="XCM67658.1"/>
    </source>
</evidence>
<feature type="region of interest" description="Disordered" evidence="1">
    <location>
        <begin position="1"/>
        <end position="20"/>
    </location>
</feature>
<organism evidence="2">
    <name type="scientific">Chipolycivirus sp</name>
    <dbReference type="NCBI Taxonomy" id="2809300"/>
    <lineage>
        <taxon>Viruses</taxon>
        <taxon>Riboviria</taxon>
        <taxon>Orthornavirae</taxon>
        <taxon>Pisuviricota</taxon>
        <taxon>Pisoniviricetes</taxon>
        <taxon>Picornavirales</taxon>
        <taxon>Polycipiviridae</taxon>
        <taxon>Chipolycivirus</taxon>
    </lineage>
</organism>
<dbReference type="EMBL" id="PP872549">
    <property type="protein sequence ID" value="XCM67658.1"/>
    <property type="molecule type" value="Genomic_RNA"/>
</dbReference>
<proteinExistence type="predicted"/>
<reference evidence="2" key="2">
    <citation type="submission" date="2024-05" db="EMBL/GenBank/DDBJ databases">
        <authorList>
            <person name="Zell R."/>
            <person name="Groth M."/>
            <person name="Selinka L."/>
            <person name="Selinka H.-C."/>
        </authorList>
    </citation>
    <scope>NUCLEOTIDE SEQUENCE</scope>
    <source>
        <strain evidence="2">TC-ChiPV-3 MR233-17E/135</strain>
    </source>
</reference>
<name>A0AAU8JMB2_9VIRU</name>